<evidence type="ECO:0000313" key="5">
    <source>
        <dbReference type="EMBL" id="TGZ85733.1"/>
    </source>
</evidence>
<keyword evidence="2" id="KW-0496">Mitochondrion</keyword>
<dbReference type="PANTHER" id="PTHR31601">
    <property type="entry name" value="28S RIBOSOMAL PROTEIN S36, MITOCHONDRIAL"/>
    <property type="match status" value="1"/>
</dbReference>
<evidence type="ECO:0008006" key="7">
    <source>
        <dbReference type="Google" id="ProtNLM"/>
    </source>
</evidence>
<keyword evidence="6" id="KW-1185">Reference proteome</keyword>
<evidence type="ECO:0000256" key="1">
    <source>
        <dbReference type="ARBA" id="ARBA00004173"/>
    </source>
</evidence>
<sequence>MTAASSALRAAAHARTPMIQFIGKRAIPTNIDHSPKPHPQSPTGSLPSSFAEYRKAAQSHGPLGVKSAGSSRPSIEVQAGEYFDRNELPKRFWRMTLSKEDMELIESGGAAAWA</sequence>
<dbReference type="Pfam" id="PF10937">
    <property type="entry name" value="Kgd4-YMR31"/>
    <property type="match status" value="1"/>
</dbReference>
<dbReference type="InParanoid" id="A0A4S2N8U5"/>
<dbReference type="OrthoDB" id="2116030at2759"/>
<accession>A0A4S2N8U5</accession>
<evidence type="ECO:0000313" key="6">
    <source>
        <dbReference type="Proteomes" id="UP000298138"/>
    </source>
</evidence>
<dbReference type="GO" id="GO:0006103">
    <property type="term" value="P:2-oxoglutarate metabolic process"/>
    <property type="evidence" value="ECO:0007669"/>
    <property type="project" value="InterPro"/>
</dbReference>
<protein>
    <recommendedName>
        <fullName evidence="7">Ribosomal protein S36, mitochondrial</fullName>
    </recommendedName>
</protein>
<evidence type="ECO:0000256" key="3">
    <source>
        <dbReference type="ARBA" id="ARBA00043970"/>
    </source>
</evidence>
<dbReference type="AlphaFoldDB" id="A0A4S2N8U5"/>
<dbReference type="STRING" id="341454.A0A4S2N8U5"/>
<evidence type="ECO:0000256" key="2">
    <source>
        <dbReference type="ARBA" id="ARBA00023128"/>
    </source>
</evidence>
<dbReference type="GO" id="GO:0004591">
    <property type="term" value="F:oxoglutarate dehydrogenase (succinyl-transferring) activity"/>
    <property type="evidence" value="ECO:0007669"/>
    <property type="project" value="TreeGrafter"/>
</dbReference>
<reference evidence="5 6" key="1">
    <citation type="submission" date="2019-04" db="EMBL/GenBank/DDBJ databases">
        <title>Comparative genomics and transcriptomics to analyze fruiting body development in filamentous ascomycetes.</title>
        <authorList>
            <consortium name="DOE Joint Genome Institute"/>
            <person name="Lutkenhaus R."/>
            <person name="Traeger S."/>
            <person name="Breuer J."/>
            <person name="Kuo A."/>
            <person name="Lipzen A."/>
            <person name="Pangilinan J."/>
            <person name="Dilworth D."/>
            <person name="Sandor L."/>
            <person name="Poggeler S."/>
            <person name="Barry K."/>
            <person name="Grigoriev I.V."/>
            <person name="Nowrousian M."/>
        </authorList>
    </citation>
    <scope>NUCLEOTIDE SEQUENCE [LARGE SCALE GENOMIC DNA]</scope>
    <source>
        <strain evidence="5 6">CBS 389.68</strain>
    </source>
</reference>
<dbReference type="InterPro" id="IPR020373">
    <property type="entry name" value="Kgd4/YMR-31"/>
</dbReference>
<organism evidence="5 6">
    <name type="scientific">Ascodesmis nigricans</name>
    <dbReference type="NCBI Taxonomy" id="341454"/>
    <lineage>
        <taxon>Eukaryota</taxon>
        <taxon>Fungi</taxon>
        <taxon>Dikarya</taxon>
        <taxon>Ascomycota</taxon>
        <taxon>Pezizomycotina</taxon>
        <taxon>Pezizomycetes</taxon>
        <taxon>Pezizales</taxon>
        <taxon>Ascodesmidaceae</taxon>
        <taxon>Ascodesmis</taxon>
    </lineage>
</organism>
<comment type="similarity">
    <text evidence="3">Belongs to the alpha-ketoglutarate dehydrogenase component 4 family.</text>
</comment>
<gene>
    <name evidence="5" type="ORF">EX30DRAFT_300279</name>
</gene>
<dbReference type="GO" id="GO:0005739">
    <property type="term" value="C:mitochondrion"/>
    <property type="evidence" value="ECO:0007669"/>
    <property type="project" value="UniProtKB-SubCell"/>
</dbReference>
<evidence type="ECO:0000256" key="4">
    <source>
        <dbReference type="SAM" id="MobiDB-lite"/>
    </source>
</evidence>
<proteinExistence type="inferred from homology"/>
<comment type="subcellular location">
    <subcellularLocation>
        <location evidence="1">Mitochondrion</location>
    </subcellularLocation>
</comment>
<dbReference type="Proteomes" id="UP000298138">
    <property type="component" value="Unassembled WGS sequence"/>
</dbReference>
<feature type="region of interest" description="Disordered" evidence="4">
    <location>
        <begin position="23"/>
        <end position="72"/>
    </location>
</feature>
<dbReference type="EMBL" id="ML220112">
    <property type="protein sequence ID" value="TGZ85733.1"/>
    <property type="molecule type" value="Genomic_DNA"/>
</dbReference>
<dbReference type="PANTHER" id="PTHR31601:SF2">
    <property type="entry name" value="ALPHA-KETOGLUTARATE DEHYDROGENASE COMPONENT 4"/>
    <property type="match status" value="1"/>
</dbReference>
<name>A0A4S2N8U5_9PEZI</name>